<proteinExistence type="predicted"/>
<gene>
    <name evidence="1" type="ORF">RHMOL_Rhmol01G0159600</name>
</gene>
<comment type="caution">
    <text evidence="1">The sequence shown here is derived from an EMBL/GenBank/DDBJ whole genome shotgun (WGS) entry which is preliminary data.</text>
</comment>
<protein>
    <submittedName>
        <fullName evidence="1">Uncharacterized protein</fullName>
    </submittedName>
</protein>
<accession>A0ACC0Q3V5</accession>
<evidence type="ECO:0000313" key="2">
    <source>
        <dbReference type="Proteomes" id="UP001062846"/>
    </source>
</evidence>
<sequence>MSSSSSRSTIQSRQPTFENKKCLCGLRAAVHISESSENPRRLYYRCPKDNKDKEKCGYWKWYYQIGCYEPNPRVAPEVKLVNNDAHVEVVEVTVANLTHMLILCQFLSALALVVAIIALLK</sequence>
<name>A0ACC0Q3V5_RHOML</name>
<dbReference type="Proteomes" id="UP001062846">
    <property type="component" value="Chromosome 1"/>
</dbReference>
<reference evidence="1" key="1">
    <citation type="submission" date="2022-02" db="EMBL/GenBank/DDBJ databases">
        <title>Plant Genome Project.</title>
        <authorList>
            <person name="Zhang R.-G."/>
        </authorList>
    </citation>
    <scope>NUCLEOTIDE SEQUENCE</scope>
    <source>
        <strain evidence="1">AT1</strain>
    </source>
</reference>
<organism evidence="1 2">
    <name type="scientific">Rhododendron molle</name>
    <name type="common">Chinese azalea</name>
    <name type="synonym">Azalea mollis</name>
    <dbReference type="NCBI Taxonomy" id="49168"/>
    <lineage>
        <taxon>Eukaryota</taxon>
        <taxon>Viridiplantae</taxon>
        <taxon>Streptophyta</taxon>
        <taxon>Embryophyta</taxon>
        <taxon>Tracheophyta</taxon>
        <taxon>Spermatophyta</taxon>
        <taxon>Magnoliopsida</taxon>
        <taxon>eudicotyledons</taxon>
        <taxon>Gunneridae</taxon>
        <taxon>Pentapetalae</taxon>
        <taxon>asterids</taxon>
        <taxon>Ericales</taxon>
        <taxon>Ericaceae</taxon>
        <taxon>Ericoideae</taxon>
        <taxon>Rhodoreae</taxon>
        <taxon>Rhododendron</taxon>
    </lineage>
</organism>
<keyword evidence="2" id="KW-1185">Reference proteome</keyword>
<dbReference type="EMBL" id="CM046388">
    <property type="protein sequence ID" value="KAI8571937.1"/>
    <property type="molecule type" value="Genomic_DNA"/>
</dbReference>
<evidence type="ECO:0000313" key="1">
    <source>
        <dbReference type="EMBL" id="KAI8571937.1"/>
    </source>
</evidence>